<dbReference type="GO" id="GO:0008654">
    <property type="term" value="P:phospholipid biosynthetic process"/>
    <property type="evidence" value="ECO:0007669"/>
    <property type="project" value="UniProtKB-UniRule"/>
</dbReference>
<gene>
    <name evidence="10" type="primary">plsY</name>
    <name evidence="12" type="ORF">ATOP_08750</name>
</gene>
<comment type="caution">
    <text evidence="12">The sequence shown here is derived from an EMBL/GenBank/DDBJ whole genome shotgun (WGS) entry which is preliminary data.</text>
</comment>
<name>A0AAV5B0Y9_9ACTN</name>
<keyword evidence="7 10" id="KW-0472">Membrane</keyword>
<evidence type="ECO:0000313" key="12">
    <source>
        <dbReference type="EMBL" id="GJM55220.1"/>
    </source>
</evidence>
<keyword evidence="1 10" id="KW-1003">Cell membrane</keyword>
<reference evidence="12" key="1">
    <citation type="journal article" date="2022" name="Int. J. Syst. Evol. Microbiol.">
        <title>Granulimonas faecalis gen. nov., sp. nov., and Leptogranulimonas caecicola gen. nov., sp. nov., novel lactate-producing Atopobiaceae bacteria isolated from mouse intestines, and an emended description of the family Atopobiaceae.</title>
        <authorList>
            <person name="Morinaga K."/>
            <person name="Kusada H."/>
            <person name="Sakamoto S."/>
            <person name="Murakami T."/>
            <person name="Toyoda A."/>
            <person name="Mori H."/>
            <person name="Meng X.Y."/>
            <person name="Takashino M."/>
            <person name="Murotomi K."/>
            <person name="Tamaki H."/>
        </authorList>
    </citation>
    <scope>NUCLEOTIDE SEQUENCE</scope>
    <source>
        <strain evidence="12">OPF53</strain>
    </source>
</reference>
<evidence type="ECO:0000256" key="1">
    <source>
        <dbReference type="ARBA" id="ARBA00022475"/>
    </source>
</evidence>
<comment type="pathway">
    <text evidence="10">Lipid metabolism; phospholipid metabolism.</text>
</comment>
<comment type="subcellular location">
    <subcellularLocation>
        <location evidence="10">Cell membrane</location>
        <topology evidence="10">Multi-pass membrane protein</topology>
    </subcellularLocation>
</comment>
<accession>A0AAV5B0Y9</accession>
<dbReference type="HAMAP" id="MF_01043">
    <property type="entry name" value="PlsY"/>
    <property type="match status" value="1"/>
</dbReference>
<feature type="region of interest" description="Disordered" evidence="11">
    <location>
        <begin position="240"/>
        <end position="320"/>
    </location>
</feature>
<evidence type="ECO:0000256" key="4">
    <source>
        <dbReference type="ARBA" id="ARBA00022692"/>
    </source>
</evidence>
<dbReference type="GO" id="GO:0005886">
    <property type="term" value="C:plasma membrane"/>
    <property type="evidence" value="ECO:0007669"/>
    <property type="project" value="UniProtKB-SubCell"/>
</dbReference>
<feature type="transmembrane region" description="Helical" evidence="10">
    <location>
        <begin position="186"/>
        <end position="202"/>
    </location>
</feature>
<feature type="transmembrane region" description="Helical" evidence="10">
    <location>
        <begin position="100"/>
        <end position="118"/>
    </location>
</feature>
<keyword evidence="6 10" id="KW-0443">Lipid metabolism</keyword>
<keyword evidence="13" id="KW-1185">Reference proteome</keyword>
<comment type="similarity">
    <text evidence="10">Belongs to the PlsY family.</text>
</comment>
<dbReference type="PANTHER" id="PTHR30309">
    <property type="entry name" value="INNER MEMBRANE PROTEIN YGIH"/>
    <property type="match status" value="1"/>
</dbReference>
<evidence type="ECO:0000256" key="8">
    <source>
        <dbReference type="ARBA" id="ARBA00023209"/>
    </source>
</evidence>
<evidence type="ECO:0000256" key="9">
    <source>
        <dbReference type="ARBA" id="ARBA00023264"/>
    </source>
</evidence>
<keyword evidence="9 10" id="KW-1208">Phospholipid metabolism</keyword>
<dbReference type="SMART" id="SM01207">
    <property type="entry name" value="G3P_acyltransf"/>
    <property type="match status" value="1"/>
</dbReference>
<dbReference type="EC" id="2.3.1.275" evidence="10"/>
<evidence type="ECO:0000256" key="3">
    <source>
        <dbReference type="ARBA" id="ARBA00022679"/>
    </source>
</evidence>
<dbReference type="Proteomes" id="UP001055025">
    <property type="component" value="Unassembled WGS sequence"/>
</dbReference>
<feature type="compositionally biased region" description="Basic and acidic residues" evidence="11">
    <location>
        <begin position="307"/>
        <end position="320"/>
    </location>
</feature>
<dbReference type="PANTHER" id="PTHR30309:SF0">
    <property type="entry name" value="GLYCEROL-3-PHOSPHATE ACYLTRANSFERASE-RELATED"/>
    <property type="match status" value="1"/>
</dbReference>
<comment type="catalytic activity">
    <reaction evidence="10">
        <text>an acyl phosphate + sn-glycerol 3-phosphate = a 1-acyl-sn-glycero-3-phosphate + phosphate</text>
        <dbReference type="Rhea" id="RHEA:34075"/>
        <dbReference type="ChEBI" id="CHEBI:43474"/>
        <dbReference type="ChEBI" id="CHEBI:57597"/>
        <dbReference type="ChEBI" id="CHEBI:57970"/>
        <dbReference type="ChEBI" id="CHEBI:59918"/>
        <dbReference type="EC" id="2.3.1.275"/>
    </reaction>
</comment>
<evidence type="ECO:0000256" key="6">
    <source>
        <dbReference type="ARBA" id="ARBA00023098"/>
    </source>
</evidence>
<feature type="transmembrane region" description="Helical" evidence="10">
    <location>
        <begin position="130"/>
        <end position="154"/>
    </location>
</feature>
<evidence type="ECO:0000256" key="10">
    <source>
        <dbReference type="HAMAP-Rule" id="MF_01043"/>
    </source>
</evidence>
<evidence type="ECO:0000256" key="2">
    <source>
        <dbReference type="ARBA" id="ARBA00022516"/>
    </source>
</evidence>
<dbReference type="AlphaFoldDB" id="A0AAV5B0Y9"/>
<proteinExistence type="inferred from homology"/>
<sequence length="320" mass="33374">MTAMGTPVTLVLLLLMLATYCICGIPFGLIFGDADGVDVRTKGSGNIGTTNVAREVGPKAAALTLACDVAKGFVCTFLGTWVLAFFCFGGDVSQALPMGAWSWTGACLFLAAVCGHVFSPYLRFRGGKGIAVGFGAALGISWPIALGLLVVWALCTVPSKVVSLGSVAAAVALPFLAFFLYQPSSWAFELPFVVVAVVVVWAHRQNIAKMRSGDESTFSMRTGDAPSEAVAAEAAARADVSVSGTDDAPSRLQRAERAEVAEDAAVDAGERAESVERVQEAAEEAAERDASRVPAPGTGLFFGDEEAVTRHIEDETGKGE</sequence>
<dbReference type="GO" id="GO:0043772">
    <property type="term" value="F:acyl-phosphate glycerol-3-phosphate acyltransferase activity"/>
    <property type="evidence" value="ECO:0007669"/>
    <property type="project" value="UniProtKB-UniRule"/>
</dbReference>
<evidence type="ECO:0000256" key="11">
    <source>
        <dbReference type="SAM" id="MobiDB-lite"/>
    </source>
</evidence>
<feature type="transmembrane region" description="Helical" evidence="10">
    <location>
        <begin position="161"/>
        <end position="180"/>
    </location>
</feature>
<keyword evidence="5 10" id="KW-1133">Transmembrane helix</keyword>
<dbReference type="NCBIfam" id="TIGR00023">
    <property type="entry name" value="glycerol-3-phosphate 1-O-acyltransferase PlsY"/>
    <property type="match status" value="1"/>
</dbReference>
<protein>
    <recommendedName>
        <fullName evidence="10">Glycerol-3-phosphate acyltransferase</fullName>
    </recommendedName>
    <alternativeName>
        <fullName evidence="10">Acyl-PO4 G3P acyltransferase</fullName>
    </alternativeName>
    <alternativeName>
        <fullName evidence="10">Acyl-phosphate--glycerol-3-phosphate acyltransferase</fullName>
    </alternativeName>
    <alternativeName>
        <fullName evidence="10">G3P acyltransferase</fullName>
        <shortName evidence="10">GPAT</shortName>
        <ecNumber evidence="10">2.3.1.275</ecNumber>
    </alternativeName>
    <alternativeName>
        <fullName evidence="10">Lysophosphatidic acid synthase</fullName>
        <shortName evidence="10">LPA synthase</shortName>
    </alternativeName>
</protein>
<keyword evidence="4 10" id="KW-0812">Transmembrane</keyword>
<feature type="compositionally biased region" description="Basic and acidic residues" evidence="11">
    <location>
        <begin position="268"/>
        <end position="291"/>
    </location>
</feature>
<feature type="transmembrane region" description="Helical" evidence="10">
    <location>
        <begin position="69"/>
        <end position="88"/>
    </location>
</feature>
<keyword evidence="3 10" id="KW-0808">Transferase</keyword>
<dbReference type="InterPro" id="IPR003811">
    <property type="entry name" value="G3P_acylTferase_PlsY"/>
</dbReference>
<organism evidence="12 13">
    <name type="scientific">Granulimonas faecalis</name>
    <dbReference type="NCBI Taxonomy" id="2894155"/>
    <lineage>
        <taxon>Bacteria</taxon>
        <taxon>Bacillati</taxon>
        <taxon>Actinomycetota</taxon>
        <taxon>Coriobacteriia</taxon>
        <taxon>Coriobacteriales</taxon>
        <taxon>Kribbibacteriaceae</taxon>
        <taxon>Granulimonas</taxon>
    </lineage>
</organism>
<keyword evidence="2 10" id="KW-0444">Lipid biosynthesis</keyword>
<evidence type="ECO:0000313" key="13">
    <source>
        <dbReference type="Proteomes" id="UP001055025"/>
    </source>
</evidence>
<evidence type="ECO:0000256" key="5">
    <source>
        <dbReference type="ARBA" id="ARBA00022989"/>
    </source>
</evidence>
<keyword evidence="8 10" id="KW-0594">Phospholipid biosynthesis</keyword>
<dbReference type="Pfam" id="PF02660">
    <property type="entry name" value="G3P_acyltransf"/>
    <property type="match status" value="1"/>
</dbReference>
<dbReference type="EMBL" id="BQKC01000001">
    <property type="protein sequence ID" value="GJM55220.1"/>
    <property type="molecule type" value="Genomic_DNA"/>
</dbReference>
<comment type="subunit">
    <text evidence="10">Probably interacts with PlsX.</text>
</comment>
<comment type="function">
    <text evidence="10">Catalyzes the transfer of an acyl group from acyl-phosphate (acyl-PO(4)) to glycerol-3-phosphate (G3P) to form lysophosphatidic acid (LPA). This enzyme utilizes acyl-phosphate as fatty acyl donor, but not acyl-CoA or acyl-ACP.</text>
</comment>
<evidence type="ECO:0000256" key="7">
    <source>
        <dbReference type="ARBA" id="ARBA00023136"/>
    </source>
</evidence>